<evidence type="ECO:0000313" key="3">
    <source>
        <dbReference type="EMBL" id="MFD2567930.1"/>
    </source>
</evidence>
<protein>
    <recommendedName>
        <fullName evidence="5">Adhesin domain-containing protein</fullName>
    </recommendedName>
</protein>
<evidence type="ECO:0000256" key="1">
    <source>
        <dbReference type="SAM" id="Coils"/>
    </source>
</evidence>
<dbReference type="RefSeq" id="WP_379666635.1">
    <property type="nucleotide sequence ID" value="NZ_JBHULH010000004.1"/>
</dbReference>
<reference evidence="4" key="1">
    <citation type="journal article" date="2019" name="Int. J. Syst. Evol. Microbiol.">
        <title>The Global Catalogue of Microorganisms (GCM) 10K type strain sequencing project: providing services to taxonomists for standard genome sequencing and annotation.</title>
        <authorList>
            <consortium name="The Broad Institute Genomics Platform"/>
            <consortium name="The Broad Institute Genome Sequencing Center for Infectious Disease"/>
            <person name="Wu L."/>
            <person name="Ma J."/>
        </authorList>
    </citation>
    <scope>NUCLEOTIDE SEQUENCE [LARGE SCALE GENOMIC DNA]</scope>
    <source>
        <strain evidence="4">KCTC 52127</strain>
    </source>
</reference>
<evidence type="ECO:0000313" key="4">
    <source>
        <dbReference type="Proteomes" id="UP001597508"/>
    </source>
</evidence>
<dbReference type="Proteomes" id="UP001597508">
    <property type="component" value="Unassembled WGS sequence"/>
</dbReference>
<feature type="chain" id="PRO_5046401382" description="Adhesin domain-containing protein" evidence="2">
    <location>
        <begin position="23"/>
        <end position="504"/>
    </location>
</feature>
<gene>
    <name evidence="3" type="ORF">ACFSRZ_11140</name>
</gene>
<feature type="coiled-coil region" evidence="1">
    <location>
        <begin position="199"/>
        <end position="285"/>
    </location>
</feature>
<dbReference type="EMBL" id="JBHULH010000004">
    <property type="protein sequence ID" value="MFD2567930.1"/>
    <property type="molecule type" value="Genomic_DNA"/>
</dbReference>
<evidence type="ECO:0008006" key="5">
    <source>
        <dbReference type="Google" id="ProtNLM"/>
    </source>
</evidence>
<feature type="signal peptide" evidence="2">
    <location>
        <begin position="1"/>
        <end position="22"/>
    </location>
</feature>
<keyword evidence="2" id="KW-0732">Signal</keyword>
<sequence>MKLSSKHIITAFLLTASVVAFGQKQSKKFTETFNVNKNATVEIEASNAEINVTSWNKNQVFVEAVVEIEGLTKEEAAKYLKNFKFEALGNKNKVNIMARGGNSFRFSDNDFIFFDSKDFVMPEINIPDFNFTMPEINMPEINFTMPDLDWEKFMIDLDDIEFDFDEYSKNGKEYFFRWKDGVRDIKIKSKKDWEKFKKSKEYKEWKKDMEKNREKAKKEMAKAKKEYESLDVQKIVEESLNQAKKAMESIDLGKIMEESMKEVNKAMKEIDREQIKKDLAKVRREFRKSFNSDFSFDSDNNELVINGKKVKIKKTITVKVPKGSTLDLDTRHCKLKLPKMSTSGKVSYGTFESEGLNGGELNIYYAPVKVRTVNNSFLSLKNVTDASLASVTNSKLISDSGDLKITEANSGTDLEASFGEVEIKRLNPSLNKFRLVLNQSDASVHIGNFNNKLNILNADSIETGKKLSSLKLGDSYSLKGRFSVETKGGELKISGKYSELTFIK</sequence>
<keyword evidence="4" id="KW-1185">Reference proteome</keyword>
<comment type="caution">
    <text evidence="3">The sequence shown here is derived from an EMBL/GenBank/DDBJ whole genome shotgun (WGS) entry which is preliminary data.</text>
</comment>
<keyword evidence="1" id="KW-0175">Coiled coil</keyword>
<accession>A0ABW5LT38</accession>
<evidence type="ECO:0000256" key="2">
    <source>
        <dbReference type="SAM" id="SignalP"/>
    </source>
</evidence>
<proteinExistence type="predicted"/>
<organism evidence="3 4">
    <name type="scientific">Pseudotenacibaculum haliotis</name>
    <dbReference type="NCBI Taxonomy" id="1862138"/>
    <lineage>
        <taxon>Bacteria</taxon>
        <taxon>Pseudomonadati</taxon>
        <taxon>Bacteroidota</taxon>
        <taxon>Flavobacteriia</taxon>
        <taxon>Flavobacteriales</taxon>
        <taxon>Flavobacteriaceae</taxon>
        <taxon>Pseudotenacibaculum</taxon>
    </lineage>
</organism>
<name>A0ABW5LT38_9FLAO</name>